<organism evidence="1 2">
    <name type="scientific">Rhododendron molle</name>
    <name type="common">Chinese azalea</name>
    <name type="synonym">Azalea mollis</name>
    <dbReference type="NCBI Taxonomy" id="49168"/>
    <lineage>
        <taxon>Eukaryota</taxon>
        <taxon>Viridiplantae</taxon>
        <taxon>Streptophyta</taxon>
        <taxon>Embryophyta</taxon>
        <taxon>Tracheophyta</taxon>
        <taxon>Spermatophyta</taxon>
        <taxon>Magnoliopsida</taxon>
        <taxon>eudicotyledons</taxon>
        <taxon>Gunneridae</taxon>
        <taxon>Pentapetalae</taxon>
        <taxon>asterids</taxon>
        <taxon>Ericales</taxon>
        <taxon>Ericaceae</taxon>
        <taxon>Ericoideae</taxon>
        <taxon>Rhodoreae</taxon>
        <taxon>Rhododendron</taxon>
    </lineage>
</organism>
<dbReference type="Proteomes" id="UP001062846">
    <property type="component" value="Chromosome 11"/>
</dbReference>
<proteinExistence type="predicted"/>
<accession>A0ACC0LSQ5</accession>
<comment type="caution">
    <text evidence="1">The sequence shown here is derived from an EMBL/GenBank/DDBJ whole genome shotgun (WGS) entry which is preliminary data.</text>
</comment>
<sequence>MDFASQFPVLRSSSLGRNPSLSPVSPKGLVFGSSTHGNIIDHLERVTVENTDHLCIDDTDGPIAKQIKSLNAEIQYLRKELESKKPIAGVQLTGVASPKPTWTDVVTQDPGGPRMNLSFHPPQVKEAKVVVCPPEDVIEAVDAPKRVIAAGPWLFGDKLLVLKPWTPQLELRKEQFAKIPIWVHLYQVPLVLWNAAGFSYIASAIGIPLYADALTESCERLSYARLCVEVEVGSVLPETVDVEYFGLSATVGVKYPWRPVKCLECHVFGHSDDQCVVKAKVTKPKTEWVRKGALTSIEDSSLPTEEVVITQLVPDLSLTVSEKSQGKRAVVTAASISECVSPPVVGSGLNTGQCSIAKSGNSFSVLAELDHIAGKEELDGVAPILVGSVPLDSPDLPEVVMPLTRARGRGKGKVDPPIPKKGVGGVARIVMGWDPQLFIVHMIHSSSQLLVVKVLTTDQRMFYVSYVYGHNLMSVRRQLWMEMRFLYSSIGDVPWIQLGDFNVVRRLSERLVGFDGGAAMEFNDCLDSICMDDLSFKGMWFTWSNKRGGLGDRKSKLDRVLISPTWLDKFPESETTFLPPGISDHCFILVDVLPEIPRKIPFKFFSFWMNHANFKDELQKSWREPFRGSRRSQLYGKLVRLKPVLRAFNKKIFSDIGGRVDQARQELASIQEQSFQPLGLSGEIDWVCSRMSGASISCRIYKLSLAASIYWIWRERNNRVFQGKSLHAPLLSSHIIAEVRACLCSWRGLKRTDEARLMSVVWGLSSRIFSS</sequence>
<reference evidence="1" key="1">
    <citation type="submission" date="2022-02" db="EMBL/GenBank/DDBJ databases">
        <title>Plant Genome Project.</title>
        <authorList>
            <person name="Zhang R.-G."/>
        </authorList>
    </citation>
    <scope>NUCLEOTIDE SEQUENCE</scope>
    <source>
        <strain evidence="1">AT1</strain>
    </source>
</reference>
<evidence type="ECO:0000313" key="1">
    <source>
        <dbReference type="EMBL" id="KAI8531369.1"/>
    </source>
</evidence>
<gene>
    <name evidence="1" type="ORF">RHMOL_Rhmol11G0131300</name>
</gene>
<dbReference type="EMBL" id="CM046398">
    <property type="protein sequence ID" value="KAI8531369.1"/>
    <property type="molecule type" value="Genomic_DNA"/>
</dbReference>
<keyword evidence="2" id="KW-1185">Reference proteome</keyword>
<name>A0ACC0LSQ5_RHOML</name>
<protein>
    <submittedName>
        <fullName evidence="1">Uncharacterized protein</fullName>
    </submittedName>
</protein>
<evidence type="ECO:0000313" key="2">
    <source>
        <dbReference type="Proteomes" id="UP001062846"/>
    </source>
</evidence>